<keyword evidence="4" id="KW-1185">Reference proteome</keyword>
<evidence type="ECO:0000313" key="3">
    <source>
        <dbReference type="EnsemblMetazoa" id="HelroP188155"/>
    </source>
</evidence>
<dbReference type="EnsemblMetazoa" id="HelroT188155">
    <property type="protein sequence ID" value="HelroP188155"/>
    <property type="gene ID" value="HelroG188155"/>
</dbReference>
<evidence type="ECO:0000259" key="1">
    <source>
        <dbReference type="Pfam" id="PF02014"/>
    </source>
</evidence>
<dbReference type="HOGENOM" id="CLU_1157504_0_0_1"/>
<accession>T1FPP9</accession>
<dbReference type="PANTHER" id="PTHR45828">
    <property type="entry name" value="CYTOCHROME B561/FERRIC REDUCTASE TRANSMEMBRANE"/>
    <property type="match status" value="1"/>
</dbReference>
<evidence type="ECO:0000313" key="2">
    <source>
        <dbReference type="EMBL" id="ESO13202.1"/>
    </source>
</evidence>
<dbReference type="EMBL" id="AMQM01000386">
    <property type="status" value="NOT_ANNOTATED_CDS"/>
    <property type="molecule type" value="Genomic_DNA"/>
</dbReference>
<dbReference type="GO" id="GO:0016020">
    <property type="term" value="C:membrane"/>
    <property type="evidence" value="ECO:0000318"/>
    <property type="project" value="GO_Central"/>
</dbReference>
<dbReference type="STRING" id="6412.T1FPP9"/>
<reference evidence="2 4" key="2">
    <citation type="journal article" date="2013" name="Nature">
        <title>Insights into bilaterian evolution from three spiralian genomes.</title>
        <authorList>
            <person name="Simakov O."/>
            <person name="Marletaz F."/>
            <person name="Cho S.J."/>
            <person name="Edsinger-Gonzales E."/>
            <person name="Havlak P."/>
            <person name="Hellsten U."/>
            <person name="Kuo D.H."/>
            <person name="Larsson T."/>
            <person name="Lv J."/>
            <person name="Arendt D."/>
            <person name="Savage R."/>
            <person name="Osoegawa K."/>
            <person name="de Jong P."/>
            <person name="Grimwood J."/>
            <person name="Chapman J.A."/>
            <person name="Shapiro H."/>
            <person name="Aerts A."/>
            <person name="Otillar R.P."/>
            <person name="Terry A.Y."/>
            <person name="Boore J.L."/>
            <person name="Grigoriev I.V."/>
            <person name="Lindberg D.R."/>
            <person name="Seaver E.C."/>
            <person name="Weisblat D.A."/>
            <person name="Putnam N.H."/>
            <person name="Rokhsar D.S."/>
        </authorList>
    </citation>
    <scope>NUCLEOTIDE SEQUENCE</scope>
</reference>
<organism evidence="3 4">
    <name type="scientific">Helobdella robusta</name>
    <name type="common">Californian leech</name>
    <dbReference type="NCBI Taxonomy" id="6412"/>
    <lineage>
        <taxon>Eukaryota</taxon>
        <taxon>Metazoa</taxon>
        <taxon>Spiralia</taxon>
        <taxon>Lophotrochozoa</taxon>
        <taxon>Annelida</taxon>
        <taxon>Clitellata</taxon>
        <taxon>Hirudinea</taxon>
        <taxon>Rhynchobdellida</taxon>
        <taxon>Glossiphoniidae</taxon>
        <taxon>Helobdella</taxon>
    </lineage>
</organism>
<evidence type="ECO:0000313" key="4">
    <source>
        <dbReference type="Proteomes" id="UP000015101"/>
    </source>
</evidence>
<dbReference type="KEGG" id="hro:HELRODRAFT_188155"/>
<gene>
    <name evidence="3" type="primary">20210796</name>
    <name evidence="2" type="ORF">HELRODRAFT_188155</name>
</gene>
<reference evidence="3" key="3">
    <citation type="submission" date="2015-06" db="UniProtKB">
        <authorList>
            <consortium name="EnsemblMetazoa"/>
        </authorList>
    </citation>
    <scope>IDENTIFICATION</scope>
</reference>
<proteinExistence type="predicted"/>
<dbReference type="PANTHER" id="PTHR45828:SF42">
    <property type="entry name" value="DEFENSE PROTEIN L(2)34FC"/>
    <property type="match status" value="1"/>
</dbReference>
<dbReference type="GeneID" id="20210796"/>
<dbReference type="InterPro" id="IPR002861">
    <property type="entry name" value="Reeler_dom"/>
</dbReference>
<dbReference type="AlphaFoldDB" id="T1FPP9"/>
<dbReference type="EMBL" id="KB095811">
    <property type="protein sequence ID" value="ESO13202.1"/>
    <property type="molecule type" value="Genomic_DNA"/>
</dbReference>
<dbReference type="CTD" id="20210796"/>
<dbReference type="CDD" id="cd08544">
    <property type="entry name" value="Reeler"/>
    <property type="match status" value="1"/>
</dbReference>
<dbReference type="OrthoDB" id="6418377at2759"/>
<dbReference type="InParanoid" id="T1FPP9"/>
<reference evidence="4" key="1">
    <citation type="submission" date="2012-12" db="EMBL/GenBank/DDBJ databases">
        <authorList>
            <person name="Hellsten U."/>
            <person name="Grimwood J."/>
            <person name="Chapman J.A."/>
            <person name="Shapiro H."/>
            <person name="Aerts A."/>
            <person name="Otillar R.P."/>
            <person name="Terry A.Y."/>
            <person name="Boore J.L."/>
            <person name="Simakov O."/>
            <person name="Marletaz F."/>
            <person name="Cho S.-J."/>
            <person name="Edsinger-Gonzales E."/>
            <person name="Havlak P."/>
            <person name="Kuo D.-H."/>
            <person name="Larsson T."/>
            <person name="Lv J."/>
            <person name="Arendt D."/>
            <person name="Savage R."/>
            <person name="Osoegawa K."/>
            <person name="de Jong P."/>
            <person name="Lindberg D.R."/>
            <person name="Seaver E.C."/>
            <person name="Weisblat D.A."/>
            <person name="Putnam N.H."/>
            <person name="Grigoriev I.V."/>
            <person name="Rokhsar D.S."/>
        </authorList>
    </citation>
    <scope>NUCLEOTIDE SEQUENCE</scope>
</reference>
<dbReference type="Gene3D" id="2.60.40.4060">
    <property type="entry name" value="Reeler domain"/>
    <property type="match status" value="1"/>
</dbReference>
<dbReference type="RefSeq" id="XP_009009922.1">
    <property type="nucleotide sequence ID" value="XM_009011674.1"/>
</dbReference>
<dbReference type="Proteomes" id="UP000015101">
    <property type="component" value="Unassembled WGS sequence"/>
</dbReference>
<dbReference type="Pfam" id="PF02014">
    <property type="entry name" value="Reeler"/>
    <property type="match status" value="1"/>
</dbReference>
<dbReference type="InterPro" id="IPR042307">
    <property type="entry name" value="Reeler_sf"/>
</dbReference>
<dbReference type="InterPro" id="IPR051237">
    <property type="entry name" value="Ferric-chelate_Red/DefProt"/>
</dbReference>
<sequence>MAATAATTTSPATTTITKTTKREKIPLTDIIISFLSFLLLTSPAANAYGVGASYKSCDTLEPEHYGASAKDPNITPNPYILEVINGAVLSESGRILYRPGDLVTFRLAGERFRGFMFQVMDEISRTRGRFVYVPEVAKTMNCKHDHDTITHNSALVKEELYFFWQAPDNERIRRLFLRGSVVRSEMIYWMDFQIELINHLYLHEYEVPKLGSSAGVGYFSSSSEILVKFFVKILDLPTSL</sequence>
<name>T1FPP9_HELRO</name>
<feature type="domain" description="Reelin" evidence="1">
    <location>
        <begin position="57"/>
        <end position="190"/>
    </location>
</feature>
<protein>
    <recommendedName>
        <fullName evidence="1">Reelin domain-containing protein</fullName>
    </recommendedName>
</protein>
<dbReference type="eggNOG" id="ENOG502RZ3B">
    <property type="taxonomic scope" value="Eukaryota"/>
</dbReference>